<protein>
    <submittedName>
        <fullName evidence="3">Uncharacterized protein</fullName>
    </submittedName>
</protein>
<organism evidence="2 3">
    <name type="scientific">Globodera pallida</name>
    <name type="common">Potato cyst nematode worm</name>
    <name type="synonym">Heterodera pallida</name>
    <dbReference type="NCBI Taxonomy" id="36090"/>
    <lineage>
        <taxon>Eukaryota</taxon>
        <taxon>Metazoa</taxon>
        <taxon>Ecdysozoa</taxon>
        <taxon>Nematoda</taxon>
        <taxon>Chromadorea</taxon>
        <taxon>Rhabditida</taxon>
        <taxon>Tylenchina</taxon>
        <taxon>Tylenchomorpha</taxon>
        <taxon>Tylenchoidea</taxon>
        <taxon>Heteroderidae</taxon>
        <taxon>Heteroderinae</taxon>
        <taxon>Globodera</taxon>
    </lineage>
</organism>
<sequence>MSSKPRISTAVPAGRAQLQERAAAMNKKLNTSSAVTEERRSAGPHSQTAFARRGRKYPFSFLNGKTNAMSIRVSCEAIFGLRQMARPHNTTDHEEVLDLSAQYAPELHGLNV</sequence>
<evidence type="ECO:0000313" key="3">
    <source>
        <dbReference type="WBParaSite" id="GPLIN_000740300"/>
    </source>
</evidence>
<reference evidence="3" key="3">
    <citation type="submission" date="2016-06" db="UniProtKB">
        <authorList>
            <consortium name="WormBaseParasite"/>
        </authorList>
    </citation>
    <scope>IDENTIFICATION</scope>
</reference>
<evidence type="ECO:0000256" key="1">
    <source>
        <dbReference type="SAM" id="MobiDB-lite"/>
    </source>
</evidence>
<evidence type="ECO:0000313" key="2">
    <source>
        <dbReference type="Proteomes" id="UP000050741"/>
    </source>
</evidence>
<keyword evidence="2" id="KW-1185">Reference proteome</keyword>
<feature type="region of interest" description="Disordered" evidence="1">
    <location>
        <begin position="1"/>
        <end position="51"/>
    </location>
</feature>
<reference evidence="2" key="1">
    <citation type="submission" date="2013-12" db="EMBL/GenBank/DDBJ databases">
        <authorList>
            <person name="Aslett M."/>
        </authorList>
    </citation>
    <scope>NUCLEOTIDE SEQUENCE [LARGE SCALE GENOMIC DNA]</scope>
    <source>
        <strain evidence="2">Lindley</strain>
    </source>
</reference>
<proteinExistence type="predicted"/>
<dbReference type="WBParaSite" id="GPLIN_000740300">
    <property type="protein sequence ID" value="GPLIN_000740300"/>
    <property type="gene ID" value="GPLIN_000740300"/>
</dbReference>
<dbReference type="AlphaFoldDB" id="A0A183C3F9"/>
<dbReference type="Proteomes" id="UP000050741">
    <property type="component" value="Unassembled WGS sequence"/>
</dbReference>
<reference evidence="2" key="2">
    <citation type="submission" date="2014-05" db="EMBL/GenBank/DDBJ databases">
        <title>The genome and life-stage specific transcriptomes of Globodera pallida elucidate key aspects of plant parasitism by a cyst nematode.</title>
        <authorList>
            <person name="Cotton J.A."/>
            <person name="Lilley C.J."/>
            <person name="Jones L.M."/>
            <person name="Kikuchi T."/>
            <person name="Reid A.J."/>
            <person name="Thorpe P."/>
            <person name="Tsai I.J."/>
            <person name="Beasley H."/>
            <person name="Blok V."/>
            <person name="Cock P.J.A."/>
            <person name="Van den Akker S.E."/>
            <person name="Holroyd N."/>
            <person name="Hunt M."/>
            <person name="Mantelin S."/>
            <person name="Naghra H."/>
            <person name="Pain A."/>
            <person name="Palomares-Rius J.E."/>
            <person name="Zarowiecki M."/>
            <person name="Berriman M."/>
            <person name="Jones J.T."/>
            <person name="Urwin P.E."/>
        </authorList>
    </citation>
    <scope>NUCLEOTIDE SEQUENCE [LARGE SCALE GENOMIC DNA]</scope>
    <source>
        <strain evidence="2">Lindley</strain>
    </source>
</reference>
<accession>A0A183C3F9</accession>
<name>A0A183C3F9_GLOPA</name>